<dbReference type="GO" id="GO:0008270">
    <property type="term" value="F:zinc ion binding"/>
    <property type="evidence" value="ECO:0007669"/>
    <property type="project" value="UniProtKB-UniRule"/>
</dbReference>
<evidence type="ECO:0000256" key="2">
    <source>
        <dbReference type="HAMAP-Rule" id="MF_02214"/>
    </source>
</evidence>
<name>A0A0R1UPN0_9LACO</name>
<dbReference type="GO" id="GO:0005524">
    <property type="term" value="F:ATP binding"/>
    <property type="evidence" value="ECO:0007669"/>
    <property type="project" value="UniProtKB-UniRule"/>
</dbReference>
<keyword evidence="2" id="KW-0961">Cell wall biogenesis/degradation</keyword>
<feature type="domain" description="Lipid II isoglutaminyl synthase (glutamine-hydrolyzing) subunit MurT C-terminal" evidence="4">
    <location>
        <begin position="319"/>
        <end position="427"/>
    </location>
</feature>
<protein>
    <recommendedName>
        <fullName evidence="2">Lipid II isoglutaminyl synthase (glutamine-hydrolyzing) subunit MurT</fullName>
        <ecNumber evidence="2">6.3.5.13</ecNumber>
    </recommendedName>
</protein>
<keyword evidence="2" id="KW-0067">ATP-binding</keyword>
<keyword evidence="2" id="KW-0547">Nucleotide-binding</keyword>
<keyword evidence="2" id="KW-0133">Cell shape</keyword>
<dbReference type="GO" id="GO:0071555">
    <property type="term" value="P:cell wall organization"/>
    <property type="evidence" value="ECO:0007669"/>
    <property type="project" value="UniProtKB-KW"/>
</dbReference>
<dbReference type="HAMAP" id="MF_02214">
    <property type="entry name" value="Lipid_II_synth_MurT"/>
    <property type="match status" value="1"/>
</dbReference>
<reference evidence="5 6" key="1">
    <citation type="journal article" date="2015" name="Genome Announc.">
        <title>Expanding the biotechnology potential of lactobacilli through comparative genomics of 213 strains and associated genera.</title>
        <authorList>
            <person name="Sun Z."/>
            <person name="Harris H.M."/>
            <person name="McCann A."/>
            <person name="Guo C."/>
            <person name="Argimon S."/>
            <person name="Zhang W."/>
            <person name="Yang X."/>
            <person name="Jeffery I.B."/>
            <person name="Cooney J.C."/>
            <person name="Kagawa T.F."/>
            <person name="Liu W."/>
            <person name="Song Y."/>
            <person name="Salvetti E."/>
            <person name="Wrobel A."/>
            <person name="Rasinkangas P."/>
            <person name="Parkhill J."/>
            <person name="Rea M.C."/>
            <person name="O'Sullivan O."/>
            <person name="Ritari J."/>
            <person name="Douillard F.P."/>
            <person name="Paul Ross R."/>
            <person name="Yang R."/>
            <person name="Briner A.E."/>
            <person name="Felis G.E."/>
            <person name="de Vos W.M."/>
            <person name="Barrangou R."/>
            <person name="Klaenhammer T.R."/>
            <person name="Caufield P.W."/>
            <person name="Cui Y."/>
            <person name="Zhang H."/>
            <person name="O'Toole P.W."/>
        </authorList>
    </citation>
    <scope>NUCLEOTIDE SEQUENCE [LARGE SCALE GENOMIC DNA]</scope>
    <source>
        <strain evidence="5 6">DSM 18793</strain>
    </source>
</reference>
<evidence type="ECO:0000313" key="5">
    <source>
        <dbReference type="EMBL" id="KRL95100.1"/>
    </source>
</evidence>
<keyword evidence="2" id="KW-0573">Peptidoglycan synthesis</keyword>
<dbReference type="Pfam" id="PF08353">
    <property type="entry name" value="MurT_C"/>
    <property type="match status" value="1"/>
</dbReference>
<feature type="binding site" evidence="2">
    <location>
        <position position="208"/>
    </location>
    <ligand>
        <name>Zn(2+)</name>
        <dbReference type="ChEBI" id="CHEBI:29105"/>
    </ligand>
</feature>
<dbReference type="SUPFAM" id="SSF53623">
    <property type="entry name" value="MurD-like peptide ligases, catalytic domain"/>
    <property type="match status" value="1"/>
</dbReference>
<accession>A0A0R1UPN0</accession>
<gene>
    <name evidence="2" type="primary">murT</name>
    <name evidence="5" type="ORF">FC21_GL001148</name>
</gene>
<keyword evidence="2" id="KW-0479">Metal-binding</keyword>
<dbReference type="InterPro" id="IPR036565">
    <property type="entry name" value="Mur-like_cat_sf"/>
</dbReference>
<dbReference type="UniPathway" id="UPA00219"/>
<dbReference type="RefSeq" id="WP_056995553.1">
    <property type="nucleotide sequence ID" value="NZ_AZGC01000026.1"/>
</dbReference>
<dbReference type="Gene3D" id="3.40.1190.10">
    <property type="entry name" value="Mur-like, catalytic domain"/>
    <property type="match status" value="1"/>
</dbReference>
<comment type="catalytic activity">
    <reaction evidence="2">
        <text>beta-D-GlcNAc-(1-&gt;4)-Mur2Ac(oyl-L-Ala-gamma-D-O-P-Glu-L-Lys-D-Ala-D-Ala)-di-trans,octa-cis-undecaprenyl diphosphate + NH4(+) = beta-D-GlcNAc-(1-&gt;4)-Mur2Ac(oyl-L-Ala-D-isoglutaminyl-L-Lys-D-Ala-D-Ala)-di-trans,octa-cis-undecaprenyl diphosphate + phosphate + H(+)</text>
        <dbReference type="Rhea" id="RHEA:57932"/>
        <dbReference type="ChEBI" id="CHEBI:15378"/>
        <dbReference type="ChEBI" id="CHEBI:28938"/>
        <dbReference type="ChEBI" id="CHEBI:43474"/>
        <dbReference type="ChEBI" id="CHEBI:62233"/>
        <dbReference type="ChEBI" id="CHEBI:143132"/>
    </reaction>
</comment>
<dbReference type="OrthoDB" id="9803907at2"/>
<dbReference type="InterPro" id="IPR013221">
    <property type="entry name" value="Mur_ligase_cen"/>
</dbReference>
<dbReference type="AlphaFoldDB" id="A0A0R1UPN0"/>
<dbReference type="EMBL" id="AZGC01000026">
    <property type="protein sequence ID" value="KRL95100.1"/>
    <property type="molecule type" value="Genomic_DNA"/>
</dbReference>
<dbReference type="GO" id="GO:0140282">
    <property type="term" value="F:carbon-nitrogen ligase activity on lipid II"/>
    <property type="evidence" value="ECO:0007669"/>
    <property type="project" value="UniProtKB-UniRule"/>
</dbReference>
<comment type="caution">
    <text evidence="5">The sequence shown here is derived from an EMBL/GenBank/DDBJ whole genome shotgun (WGS) entry which is preliminary data.</text>
</comment>
<keyword evidence="2 5" id="KW-0436">Ligase</keyword>
<comment type="subunit">
    <text evidence="2">Forms a heterodimer with GatD.</text>
</comment>
<evidence type="ECO:0000313" key="6">
    <source>
        <dbReference type="Proteomes" id="UP000051084"/>
    </source>
</evidence>
<dbReference type="STRING" id="417373.GCA_001570685_00099"/>
<feature type="active site" evidence="2">
    <location>
        <position position="355"/>
    </location>
</feature>
<feature type="binding site" evidence="2">
    <location>
        <position position="227"/>
    </location>
    <ligand>
        <name>Zn(2+)</name>
        <dbReference type="ChEBI" id="CHEBI:29105"/>
    </ligand>
</feature>
<organism evidence="5 6">
    <name type="scientific">Limosilactobacillus equigenerosi DSM 18793 = JCM 14505</name>
    <dbReference type="NCBI Taxonomy" id="1423742"/>
    <lineage>
        <taxon>Bacteria</taxon>
        <taxon>Bacillati</taxon>
        <taxon>Bacillota</taxon>
        <taxon>Bacilli</taxon>
        <taxon>Lactobacillales</taxon>
        <taxon>Lactobacillaceae</taxon>
        <taxon>Limosilactobacillus</taxon>
    </lineage>
</organism>
<sequence length="445" mass="49823">MSLKSSFAAGVGRLSYSVLHGIFNRGSSLPGLIALKIDPDILYHYKDRYDFVIVGGTNGKTTATALAVQALNQKYDDVLYNPTGSNMKRGIATIFVSAPTPKQKGLAILEVDEANIVRIVKYFKPKAFVFTNLFRDQLDRYSELYATWDRMLAGVRMAPEATIIANADDPIFNTVELPNPRVWYGFNDQPSSDLEAPANTDGVVCPKCHHIIHYGFITYGGLGNYFCPNCDHQRPALDYQVTAVESTTTTNSVVKFDDYEYTIPVGGVYNIYNALAAYSLARFMNVDKSSIKTAFETNPEIFGRQEKVQIGDKEMVIIMVKNQIGVDTVLDMIKTDPEPYSFAFLLTALPADGEDTSWIWDCNFETLQDQAIPYYLVGAENYRDAATRFKFGGFTDVKVEPDPAKLIDRMQEIPTKRLYAVVTYTSMRQLRKALADRKLIDGGME</sequence>
<dbReference type="GO" id="GO:0008360">
    <property type="term" value="P:regulation of cell shape"/>
    <property type="evidence" value="ECO:0007669"/>
    <property type="project" value="UniProtKB-KW"/>
</dbReference>
<dbReference type="PANTHER" id="PTHR23135">
    <property type="entry name" value="MUR LIGASE FAMILY MEMBER"/>
    <property type="match status" value="1"/>
</dbReference>
<comment type="catalytic activity">
    <reaction evidence="2">
        <text>beta-D-GlcNAc-(1-&gt;4)-Mur2Ac(oyl-L-Ala-gamma-D-Glu-L-Lys-D-Ala-D-Ala)-di-trans,octa-cis-undecaprenyl diphosphate + L-glutamine + ATP + H2O = beta-D-GlcNAc-(1-&gt;4)-Mur2Ac(oyl-L-Ala-D-isoglutaminyl-L-Lys-D-Ala-D-Ala)-di-trans,octa-cis-undecaprenyl diphosphate + L-glutamate + ADP + phosphate + H(+)</text>
        <dbReference type="Rhea" id="RHEA:57928"/>
        <dbReference type="ChEBI" id="CHEBI:15377"/>
        <dbReference type="ChEBI" id="CHEBI:15378"/>
        <dbReference type="ChEBI" id="CHEBI:29985"/>
        <dbReference type="ChEBI" id="CHEBI:30616"/>
        <dbReference type="ChEBI" id="CHEBI:43474"/>
        <dbReference type="ChEBI" id="CHEBI:58359"/>
        <dbReference type="ChEBI" id="CHEBI:60033"/>
        <dbReference type="ChEBI" id="CHEBI:62233"/>
        <dbReference type="ChEBI" id="CHEBI:456216"/>
        <dbReference type="EC" id="6.3.5.13"/>
    </reaction>
</comment>
<dbReference type="GO" id="GO:0009252">
    <property type="term" value="P:peptidoglycan biosynthetic process"/>
    <property type="evidence" value="ECO:0007669"/>
    <property type="project" value="UniProtKB-UniRule"/>
</dbReference>
<proteinExistence type="inferred from homology"/>
<keyword evidence="6" id="KW-1185">Reference proteome</keyword>
<comment type="function">
    <text evidence="2">The lipid II isoglutaminyl synthase complex catalyzes the formation of alpha-D-isoglutamine in the cell wall lipid II stem peptide. The MurT subunit catalyzes the ATP-dependent amidation of D-glutamate residue of lipid II, converting it to an isoglutamine residue.</text>
</comment>
<evidence type="ECO:0000256" key="1">
    <source>
        <dbReference type="ARBA" id="ARBA00004752"/>
    </source>
</evidence>
<evidence type="ECO:0000259" key="4">
    <source>
        <dbReference type="Pfam" id="PF08353"/>
    </source>
</evidence>
<feature type="binding site" evidence="2">
    <location>
        <position position="205"/>
    </location>
    <ligand>
        <name>Zn(2+)</name>
        <dbReference type="ChEBI" id="CHEBI:29105"/>
    </ligand>
</feature>
<dbReference type="InterPro" id="IPR043703">
    <property type="entry name" value="Lipid_II_synth_MurT"/>
</dbReference>
<dbReference type="Proteomes" id="UP000051084">
    <property type="component" value="Unassembled WGS sequence"/>
</dbReference>
<comment type="similarity">
    <text evidence="2">Belongs to the MurCDEF family. MurT subfamily.</text>
</comment>
<keyword evidence="2" id="KW-0862">Zinc</keyword>
<comment type="catalytic activity">
    <reaction evidence="2">
        <text>beta-D-GlcNAc-(1-&gt;4)-Mur2Ac(oyl-L-Ala-gamma-D-Glu-L-Lys-D-Ala-D-Ala)-di-trans,octa-cis-undecaprenyl diphosphate + ATP = beta-D-GlcNAc-(1-&gt;4)-Mur2Ac(oyl-L-Ala-gamma-D-O-P-Glu-L-Lys-D-Ala-D-Ala)-di-trans,octa-cis-undecaprenyl diphosphate + ADP</text>
        <dbReference type="Rhea" id="RHEA:59488"/>
        <dbReference type="ChEBI" id="CHEBI:30616"/>
        <dbReference type="ChEBI" id="CHEBI:60033"/>
        <dbReference type="ChEBI" id="CHEBI:143132"/>
        <dbReference type="ChEBI" id="CHEBI:456216"/>
    </reaction>
</comment>
<comment type="pathway">
    <text evidence="1 2">Cell wall biogenesis; peptidoglycan biosynthesis.</text>
</comment>
<dbReference type="InterPro" id="IPR013564">
    <property type="entry name" value="MurT_C"/>
</dbReference>
<dbReference type="Pfam" id="PF08245">
    <property type="entry name" value="Mur_ligase_M"/>
    <property type="match status" value="1"/>
</dbReference>
<dbReference type="EC" id="6.3.5.13" evidence="2"/>
<feature type="domain" description="Mur ligase central" evidence="3">
    <location>
        <begin position="54"/>
        <end position="176"/>
    </location>
</feature>
<dbReference type="PANTHER" id="PTHR23135:SF7">
    <property type="entry name" value="LIPID II ISOGLUTAMINYL SYNTHASE (GLUTAMINE-HYDROLYZING) SUBUNIT MURT"/>
    <property type="match status" value="1"/>
</dbReference>
<evidence type="ECO:0000259" key="3">
    <source>
        <dbReference type="Pfam" id="PF08245"/>
    </source>
</evidence>
<feature type="binding site" evidence="2">
    <location>
        <position position="230"/>
    </location>
    <ligand>
        <name>Zn(2+)</name>
        <dbReference type="ChEBI" id="CHEBI:29105"/>
    </ligand>
</feature>
<dbReference type="GO" id="GO:0016881">
    <property type="term" value="F:acid-amino acid ligase activity"/>
    <property type="evidence" value="ECO:0007669"/>
    <property type="project" value="InterPro"/>
</dbReference>
<dbReference type="PATRIC" id="fig|1423742.4.peg.1191"/>